<name>A0A508TEV9_9BRAD</name>
<keyword evidence="3" id="KW-1185">Reference proteome</keyword>
<evidence type="ECO:0000313" key="3">
    <source>
        <dbReference type="Proteomes" id="UP000328092"/>
    </source>
</evidence>
<dbReference type="AlphaFoldDB" id="A0A508TEV9"/>
<dbReference type="PANTHER" id="PTHR30024">
    <property type="entry name" value="ALIPHATIC SULFONATES-BINDING PROTEIN-RELATED"/>
    <property type="match status" value="1"/>
</dbReference>
<feature type="chain" id="PRO_5021480869" description="SsuA/THI5-like domain-containing protein" evidence="1">
    <location>
        <begin position="27"/>
        <end position="347"/>
    </location>
</feature>
<dbReference type="PANTHER" id="PTHR30024:SF42">
    <property type="entry name" value="ALIPHATIC SULFONATES-BINDING PROTEIN-RELATED"/>
    <property type="match status" value="1"/>
</dbReference>
<dbReference type="Proteomes" id="UP000328092">
    <property type="component" value="Unassembled WGS sequence"/>
</dbReference>
<evidence type="ECO:0000313" key="2">
    <source>
        <dbReference type="EMBL" id="VIO72714.1"/>
    </source>
</evidence>
<dbReference type="EMBL" id="CAADFC020000016">
    <property type="protein sequence ID" value="VIO72714.1"/>
    <property type="molecule type" value="Genomic_DNA"/>
</dbReference>
<feature type="signal peptide" evidence="1">
    <location>
        <begin position="1"/>
        <end position="26"/>
    </location>
</feature>
<proteinExistence type="predicted"/>
<comment type="caution">
    <text evidence="2">The sequence shown here is derived from an EMBL/GenBank/DDBJ whole genome shotgun (WGS) entry which is preliminary data.</text>
</comment>
<organism evidence="2 3">
    <name type="scientific">Bradyrhizobium ivorense</name>
    <dbReference type="NCBI Taxonomy" id="2511166"/>
    <lineage>
        <taxon>Bacteria</taxon>
        <taxon>Pseudomonadati</taxon>
        <taxon>Pseudomonadota</taxon>
        <taxon>Alphaproteobacteria</taxon>
        <taxon>Hyphomicrobiales</taxon>
        <taxon>Nitrobacteraceae</taxon>
        <taxon>Bradyrhizobium</taxon>
    </lineage>
</organism>
<sequence length="347" mass="35734">MRKTMNLARLAVVGAALALLPDSATAQQAVRIGLGAPTLSFLPIWSARALDTFKSQGLSATVVALPGGDASALAALDAGDIELAAVGPDATLRAVAKGQPFEIVYSLMSKVTLQLTVSKPLAERTGVKPADPLEKRIAAIKGGLVGATALAGVQEIAARWLAGKGGLDPKADLKVAQVGNPTAIQAAMEAKRIDAFLLSPPEGFLAEKAGTGIVLISLGDDFPLLANQPYLVLVAKKPISPATADLITRTAKALQLASATTVSKTDETAEAIHKQFFPKADPQAIAAAVKVMSSGVAGGGSIDVQSMQNALTFAKEVGTSFGKEFDAKASENDLWTNRYVDAAKAKQ</sequence>
<evidence type="ECO:0008006" key="4">
    <source>
        <dbReference type="Google" id="ProtNLM"/>
    </source>
</evidence>
<dbReference type="OrthoDB" id="8205514at2"/>
<keyword evidence="1" id="KW-0732">Signal</keyword>
<evidence type="ECO:0000256" key="1">
    <source>
        <dbReference type="SAM" id="SignalP"/>
    </source>
</evidence>
<dbReference type="SUPFAM" id="SSF53850">
    <property type="entry name" value="Periplasmic binding protein-like II"/>
    <property type="match status" value="1"/>
</dbReference>
<dbReference type="RefSeq" id="WP_139861544.1">
    <property type="nucleotide sequence ID" value="NZ_CAADFC020000016.1"/>
</dbReference>
<protein>
    <recommendedName>
        <fullName evidence="4">SsuA/THI5-like domain-containing protein</fullName>
    </recommendedName>
</protein>
<dbReference type="Gene3D" id="3.40.190.10">
    <property type="entry name" value="Periplasmic binding protein-like II"/>
    <property type="match status" value="2"/>
</dbReference>
<reference evidence="2" key="1">
    <citation type="submission" date="2019-02" db="EMBL/GenBank/DDBJ databases">
        <authorList>
            <person name="Pothier F.J."/>
        </authorList>
    </citation>
    <scope>NUCLEOTIDE SEQUENCE</scope>
    <source>
        <strain evidence="2">CI-1B</strain>
    </source>
</reference>
<accession>A0A508TEV9</accession>
<dbReference type="Pfam" id="PF13379">
    <property type="entry name" value="NMT1_2"/>
    <property type="match status" value="1"/>
</dbReference>
<gene>
    <name evidence="2" type="ORF">CI1B_43600</name>
</gene>